<feature type="modified residue" description="N6-(pyridoxal phosphate)lysine" evidence="11">
    <location>
        <position position="51"/>
    </location>
</feature>
<dbReference type="InterPro" id="IPR036052">
    <property type="entry name" value="TrpB-like_PALP_sf"/>
</dbReference>
<dbReference type="SUPFAM" id="SSF53686">
    <property type="entry name" value="Tryptophan synthase beta subunit-like PLP-dependent enzymes"/>
    <property type="match status" value="1"/>
</dbReference>
<gene>
    <name evidence="14" type="primary">cysK</name>
    <name evidence="14" type="ORF">CLOHIR_01723</name>
</gene>
<comment type="pathway">
    <text evidence="2">Amino-acid biosynthesis; L-cysteine biosynthesis; L-cysteine from L-serine: step 2/2.</text>
</comment>
<evidence type="ECO:0000256" key="4">
    <source>
        <dbReference type="ARBA" id="ARBA00012681"/>
    </source>
</evidence>
<dbReference type="HOGENOM" id="CLU_021018_1_0_9"/>
<dbReference type="Gene3D" id="3.40.50.1100">
    <property type="match status" value="2"/>
</dbReference>
<dbReference type="InterPro" id="IPR005859">
    <property type="entry name" value="CysK"/>
</dbReference>
<dbReference type="InterPro" id="IPR001216">
    <property type="entry name" value="P-phosphate_BS"/>
</dbReference>
<evidence type="ECO:0000256" key="3">
    <source>
        <dbReference type="ARBA" id="ARBA00007103"/>
    </source>
</evidence>
<dbReference type="eggNOG" id="COG0031">
    <property type="taxonomic scope" value="Bacteria"/>
</dbReference>
<dbReference type="PROSITE" id="PS00901">
    <property type="entry name" value="CYS_SYNTHASE"/>
    <property type="match status" value="1"/>
</dbReference>
<feature type="binding site" evidence="10">
    <location>
        <position position="81"/>
    </location>
    <ligand>
        <name>pyridoxal 5'-phosphate</name>
        <dbReference type="ChEBI" id="CHEBI:597326"/>
    </ligand>
</feature>
<dbReference type="InterPro" id="IPR050214">
    <property type="entry name" value="Cys_Synth/Cystath_Beta-Synth"/>
</dbReference>
<dbReference type="FunFam" id="3.40.50.1100:FF:000006">
    <property type="entry name" value="Cysteine synthase"/>
    <property type="match status" value="1"/>
</dbReference>
<dbReference type="InterPro" id="IPR001926">
    <property type="entry name" value="TrpB-like_PALP"/>
</dbReference>
<dbReference type="PANTHER" id="PTHR10314">
    <property type="entry name" value="CYSTATHIONINE BETA-SYNTHASE"/>
    <property type="match status" value="1"/>
</dbReference>
<dbReference type="Pfam" id="PF00291">
    <property type="entry name" value="PALP"/>
    <property type="match status" value="1"/>
</dbReference>
<comment type="catalytic activity">
    <reaction evidence="9 12">
        <text>O-acetyl-L-serine + hydrogen sulfide = L-cysteine + acetate</text>
        <dbReference type="Rhea" id="RHEA:14829"/>
        <dbReference type="ChEBI" id="CHEBI:29919"/>
        <dbReference type="ChEBI" id="CHEBI:30089"/>
        <dbReference type="ChEBI" id="CHEBI:35235"/>
        <dbReference type="ChEBI" id="CHEBI:58340"/>
        <dbReference type="EC" id="2.5.1.47"/>
    </reaction>
</comment>
<proteinExistence type="inferred from homology"/>
<comment type="cofactor">
    <cofactor evidence="1 10 12">
        <name>pyridoxal 5'-phosphate</name>
        <dbReference type="ChEBI" id="CHEBI:597326"/>
    </cofactor>
</comment>
<accession>B6G0R7</accession>
<evidence type="ECO:0000256" key="2">
    <source>
        <dbReference type="ARBA" id="ARBA00004962"/>
    </source>
</evidence>
<feature type="domain" description="Tryptophan synthase beta chain-like PALP" evidence="13">
    <location>
        <begin position="14"/>
        <end position="298"/>
    </location>
</feature>
<dbReference type="GO" id="GO:0004124">
    <property type="term" value="F:cysteine synthase activity"/>
    <property type="evidence" value="ECO:0007669"/>
    <property type="project" value="UniProtKB-UniRule"/>
</dbReference>
<evidence type="ECO:0000256" key="8">
    <source>
        <dbReference type="ARBA" id="ARBA00023192"/>
    </source>
</evidence>
<comment type="caution">
    <text evidence="14">The sequence shown here is derived from an EMBL/GenBank/DDBJ whole genome shotgun (WGS) entry which is preliminary data.</text>
</comment>
<dbReference type="GO" id="GO:0006535">
    <property type="term" value="P:cysteine biosynthetic process from serine"/>
    <property type="evidence" value="ECO:0007669"/>
    <property type="project" value="UniProtKB-UniRule"/>
</dbReference>
<sequence length="310" mass="33032">MAQTEEIIMIYNKITETIGNTPVLRFKEFESENSAEIYGKLEFFNPGGSIKDRIAAFIMEKMLLDGTIKQGDTIVEPTSGNTGIGIAMAAAANGLKSVMVMPDTMSIERQKILKAYGAEIVLTPGKLGMNGAIAKAEELVEARGYKMFDQFNNKSNPEAHKNSTAIEIIKDFENLDAFVAGVGTGGTLTGNASVLRENYKDIEVIAVEPDLSPVISGGKASPHKLQGIGAGFIPSILDTDLIDKVEQISSEEAYSNAIKSASDVGVMLGISGGAALAAAIKTAERLGKGKKVLFIAPDNGERYLSTDLYK</sequence>
<evidence type="ECO:0000256" key="5">
    <source>
        <dbReference type="ARBA" id="ARBA00022605"/>
    </source>
</evidence>
<keyword evidence="7 10" id="KW-0663">Pyridoxal phosphate</keyword>
<dbReference type="InterPro" id="IPR005856">
    <property type="entry name" value="Cys_synth"/>
</dbReference>
<evidence type="ECO:0000256" key="7">
    <source>
        <dbReference type="ARBA" id="ARBA00022898"/>
    </source>
</evidence>
<dbReference type="EC" id="2.5.1.47" evidence="4 12"/>
<reference evidence="14 15" key="1">
    <citation type="submission" date="2008-09" db="EMBL/GenBank/DDBJ databases">
        <authorList>
            <person name="Fulton L."/>
            <person name="Clifton S."/>
            <person name="Fulton B."/>
            <person name="Xu J."/>
            <person name="Minx P."/>
            <person name="Pepin K.H."/>
            <person name="Johnson M."/>
            <person name="Thiruvilangam P."/>
            <person name="Bhonagiri V."/>
            <person name="Nash W.E."/>
            <person name="Mardis E.R."/>
            <person name="Wilson R.K."/>
        </authorList>
    </citation>
    <scope>NUCLEOTIDE SEQUENCE [LARGE SCALE GENOMIC DNA]</scope>
    <source>
        <strain evidence="14 15">DSM 13275</strain>
    </source>
</reference>
<protein>
    <recommendedName>
        <fullName evidence="4 12">Cysteine synthase</fullName>
        <ecNumber evidence="4 12">2.5.1.47</ecNumber>
    </recommendedName>
</protein>
<evidence type="ECO:0000256" key="9">
    <source>
        <dbReference type="ARBA" id="ARBA00047931"/>
    </source>
</evidence>
<keyword evidence="5 12" id="KW-0028">Amino-acid biosynthesis</keyword>
<dbReference type="UniPathway" id="UPA00136">
    <property type="reaction ID" value="UER00200"/>
</dbReference>
<keyword evidence="15" id="KW-1185">Reference proteome</keyword>
<keyword evidence="6 12" id="KW-0808">Transferase</keyword>
<keyword evidence="8 12" id="KW-0198">Cysteine biosynthesis</keyword>
<organism evidence="14 15">
    <name type="scientific">Peptacetobacter hiranonis (strain DSM 13275 / JCM 10541 / KCTC 15199 / TO-931)</name>
    <name type="common">Clostridium hiranonis</name>
    <dbReference type="NCBI Taxonomy" id="500633"/>
    <lineage>
        <taxon>Bacteria</taxon>
        <taxon>Bacillati</taxon>
        <taxon>Bacillota</taxon>
        <taxon>Clostridia</taxon>
        <taxon>Peptostreptococcales</taxon>
        <taxon>Peptostreptococcaceae</taxon>
        <taxon>Peptacetobacter</taxon>
    </lineage>
</organism>
<evidence type="ECO:0000259" key="13">
    <source>
        <dbReference type="Pfam" id="PF00291"/>
    </source>
</evidence>
<feature type="binding site" evidence="10">
    <location>
        <begin position="183"/>
        <end position="187"/>
    </location>
    <ligand>
        <name>pyridoxal 5'-phosphate</name>
        <dbReference type="ChEBI" id="CHEBI:597326"/>
    </ligand>
</feature>
<evidence type="ECO:0000313" key="15">
    <source>
        <dbReference type="Proteomes" id="UP000003178"/>
    </source>
</evidence>
<dbReference type="Proteomes" id="UP000003178">
    <property type="component" value="Unassembled WGS sequence"/>
</dbReference>
<comment type="similarity">
    <text evidence="3 12">Belongs to the cysteine synthase/cystathionine beta-synthase family.</text>
</comment>
<dbReference type="NCBIfam" id="TIGR01136">
    <property type="entry name" value="cysKM"/>
    <property type="match status" value="1"/>
</dbReference>
<dbReference type="EMBL" id="ABWP01000068">
    <property type="protein sequence ID" value="EEA84643.1"/>
    <property type="molecule type" value="Genomic_DNA"/>
</dbReference>
<name>B6G0R7_PEPHT</name>
<evidence type="ECO:0000256" key="12">
    <source>
        <dbReference type="RuleBase" id="RU003985"/>
    </source>
</evidence>
<evidence type="ECO:0000256" key="6">
    <source>
        <dbReference type="ARBA" id="ARBA00022679"/>
    </source>
</evidence>
<reference evidence="14 15" key="2">
    <citation type="submission" date="2008-10" db="EMBL/GenBank/DDBJ databases">
        <title>Draft genome sequence of Clostridium hiranonis (DSM 13275).</title>
        <authorList>
            <person name="Sudarsanam P."/>
            <person name="Ley R."/>
            <person name="Guruge J."/>
            <person name="Turnbaugh P.J."/>
            <person name="Mahowald M."/>
            <person name="Liep D."/>
            <person name="Gordon J."/>
        </authorList>
    </citation>
    <scope>NUCLEOTIDE SEQUENCE [LARGE SCALE GENOMIC DNA]</scope>
    <source>
        <strain evidence="14 15">DSM 13275</strain>
    </source>
</reference>
<dbReference type="STRING" id="500633.CLOHIR_01723"/>
<dbReference type="AlphaFoldDB" id="B6G0R7"/>
<evidence type="ECO:0000256" key="11">
    <source>
        <dbReference type="PIRSR" id="PIRSR605856-51"/>
    </source>
</evidence>
<feature type="binding site" evidence="10">
    <location>
        <position position="271"/>
    </location>
    <ligand>
        <name>pyridoxal 5'-phosphate</name>
        <dbReference type="ChEBI" id="CHEBI:597326"/>
    </ligand>
</feature>
<evidence type="ECO:0000256" key="10">
    <source>
        <dbReference type="PIRSR" id="PIRSR605856-50"/>
    </source>
</evidence>
<dbReference type="CDD" id="cd01561">
    <property type="entry name" value="CBS_like"/>
    <property type="match status" value="1"/>
</dbReference>
<evidence type="ECO:0000256" key="1">
    <source>
        <dbReference type="ARBA" id="ARBA00001933"/>
    </source>
</evidence>
<evidence type="ECO:0000313" key="14">
    <source>
        <dbReference type="EMBL" id="EEA84643.1"/>
    </source>
</evidence>
<dbReference type="NCBIfam" id="TIGR01139">
    <property type="entry name" value="cysK"/>
    <property type="match status" value="1"/>
</dbReference>